<comment type="similarity">
    <text evidence="1">Belongs to the 'phage' integrase family.</text>
</comment>
<dbReference type="InterPro" id="IPR013762">
    <property type="entry name" value="Integrase-like_cat_sf"/>
</dbReference>
<evidence type="ECO:0000313" key="7">
    <source>
        <dbReference type="Proteomes" id="UP000245514"/>
    </source>
</evidence>
<keyword evidence="3" id="KW-0233">DNA recombination</keyword>
<feature type="region of interest" description="Disordered" evidence="4">
    <location>
        <begin position="1"/>
        <end position="27"/>
    </location>
</feature>
<dbReference type="Gene3D" id="1.10.443.10">
    <property type="entry name" value="Intergrase catalytic core"/>
    <property type="match status" value="1"/>
</dbReference>
<protein>
    <recommendedName>
        <fullName evidence="5">Tyr recombinase domain-containing protein</fullName>
    </recommendedName>
</protein>
<evidence type="ECO:0000256" key="4">
    <source>
        <dbReference type="SAM" id="MobiDB-lite"/>
    </source>
</evidence>
<dbReference type="Proteomes" id="UP000245514">
    <property type="component" value="Unassembled WGS sequence"/>
</dbReference>
<dbReference type="Pfam" id="PF00589">
    <property type="entry name" value="Phage_integrase"/>
    <property type="match status" value="1"/>
</dbReference>
<dbReference type="PROSITE" id="PS51898">
    <property type="entry name" value="TYR_RECOMBINASE"/>
    <property type="match status" value="1"/>
</dbReference>
<dbReference type="InterPro" id="IPR050090">
    <property type="entry name" value="Tyrosine_recombinase_XerCD"/>
</dbReference>
<evidence type="ECO:0000256" key="2">
    <source>
        <dbReference type="ARBA" id="ARBA00023125"/>
    </source>
</evidence>
<dbReference type="SUPFAM" id="SSF56349">
    <property type="entry name" value="DNA breaking-rejoining enzymes"/>
    <property type="match status" value="1"/>
</dbReference>
<dbReference type="CDD" id="cd00397">
    <property type="entry name" value="DNA_BRE_C"/>
    <property type="match status" value="1"/>
</dbReference>
<comment type="caution">
    <text evidence="6">The sequence shown here is derived from an EMBL/GenBank/DDBJ whole genome shotgun (WGS) entry which is preliminary data.</text>
</comment>
<gene>
    <name evidence="6" type="ORF">CAY35_08505</name>
</gene>
<accession>A0ABX5L3T0</accession>
<dbReference type="InterPro" id="IPR011010">
    <property type="entry name" value="DNA_brk_join_enz"/>
</dbReference>
<dbReference type="PANTHER" id="PTHR30349:SF41">
    <property type="entry name" value="INTEGRASE_RECOMBINASE PROTEIN MJ0367-RELATED"/>
    <property type="match status" value="1"/>
</dbReference>
<dbReference type="PANTHER" id="PTHR30349">
    <property type="entry name" value="PHAGE INTEGRASE-RELATED"/>
    <property type="match status" value="1"/>
</dbReference>
<feature type="domain" description="Tyr recombinase" evidence="5">
    <location>
        <begin position="188"/>
        <end position="397"/>
    </location>
</feature>
<organism evidence="6 7">
    <name type="scientific">Pseudoglutamicibacter cumminsii</name>
    <dbReference type="NCBI Taxonomy" id="156979"/>
    <lineage>
        <taxon>Bacteria</taxon>
        <taxon>Bacillati</taxon>
        <taxon>Actinomycetota</taxon>
        <taxon>Actinomycetes</taxon>
        <taxon>Micrococcales</taxon>
        <taxon>Micrococcaceae</taxon>
        <taxon>Pseudoglutamicibacter</taxon>
    </lineage>
</organism>
<evidence type="ECO:0000256" key="3">
    <source>
        <dbReference type="ARBA" id="ARBA00023172"/>
    </source>
</evidence>
<keyword evidence="2" id="KW-0238">DNA-binding</keyword>
<dbReference type="Gene3D" id="1.10.150.130">
    <property type="match status" value="1"/>
</dbReference>
<dbReference type="InterPro" id="IPR002104">
    <property type="entry name" value="Integrase_catalytic"/>
</dbReference>
<proteinExistence type="inferred from homology"/>
<evidence type="ECO:0000259" key="5">
    <source>
        <dbReference type="PROSITE" id="PS51898"/>
    </source>
</evidence>
<dbReference type="EMBL" id="QFWG01000012">
    <property type="protein sequence ID" value="PWI27262.1"/>
    <property type="molecule type" value="Genomic_DNA"/>
</dbReference>
<evidence type="ECO:0000256" key="1">
    <source>
        <dbReference type="ARBA" id="ARBA00008857"/>
    </source>
</evidence>
<dbReference type="InterPro" id="IPR010998">
    <property type="entry name" value="Integrase_recombinase_N"/>
</dbReference>
<evidence type="ECO:0000313" key="6">
    <source>
        <dbReference type="EMBL" id="PWI27262.1"/>
    </source>
</evidence>
<sequence>MGRVALKPGEHTAGQIKPERQSNGSYHGRFSLRLMDGKTIRLKVTAPTVGEWRTKAIAAAEEALRAAGSAGTWKPTSQMSQYIEQVSMPAVQASALRDRSKAKYEHLLNILREEFRGYSIHDATRFRRLETVLKDIARERGAESGRNARNVLSKWVLQQLIRDEVIVANPLAGMSIDLGAAKKTGKAQGGKALTSDEYERALDYLLSLDVEDVPAPKRGRFTTADRVEHRRTTVELTLLQATTGFRIGEALSLRLDEVEDDGQQITVTVPAERSKTHRGRTVPVLDARVAQRLRERVERRQEGVLVFPAPAVPDSAWDQANAQKAVKKLLGEVASECSIPVLTEVSSHVWRATLNTRAMNAGVPAETRAAYFGHDAEVNRTAYTDVRDTSGLVEALSR</sequence>
<name>A0ABX5L3T0_9MICC</name>
<reference evidence="6 7" key="1">
    <citation type="submission" date="2018-05" db="EMBL/GenBank/DDBJ databases">
        <title>Draft Genome Sequence of Arthrobacter cumminsii IME1328, Isolated from a Patient Who Suffered from Foot Ulcers in China.</title>
        <authorList>
            <person name="Li M."/>
            <person name="Jiang Z."/>
            <person name="Sun Q."/>
            <person name="Tong Y."/>
        </authorList>
    </citation>
    <scope>NUCLEOTIDE SEQUENCE [LARGE SCALE GENOMIC DNA]</scope>
    <source>
        <strain evidence="6 7">IME1328</strain>
    </source>
</reference>
<keyword evidence="7" id="KW-1185">Reference proteome</keyword>